<proteinExistence type="predicted"/>
<accession>A0A8S2CQ28</accession>
<evidence type="ECO:0000256" key="1">
    <source>
        <dbReference type="SAM" id="MobiDB-lite"/>
    </source>
</evidence>
<dbReference type="AlphaFoldDB" id="A0A8S2CQ28"/>
<reference evidence="3" key="1">
    <citation type="submission" date="2021-02" db="EMBL/GenBank/DDBJ databases">
        <authorList>
            <person name="Nowell W R."/>
        </authorList>
    </citation>
    <scope>NUCLEOTIDE SEQUENCE</scope>
</reference>
<feature type="domain" description="Phage tail collar" evidence="2">
    <location>
        <begin position="540"/>
        <end position="599"/>
    </location>
</feature>
<dbReference type="Proteomes" id="UP000677228">
    <property type="component" value="Unassembled WGS sequence"/>
</dbReference>
<dbReference type="InterPro" id="IPR011083">
    <property type="entry name" value="Phage_tail_collar_dom"/>
</dbReference>
<protein>
    <recommendedName>
        <fullName evidence="2">Phage tail collar domain-containing protein</fullName>
    </recommendedName>
</protein>
<evidence type="ECO:0000313" key="3">
    <source>
        <dbReference type="EMBL" id="CAF0774881.1"/>
    </source>
</evidence>
<dbReference type="EMBL" id="CAJOBA010000778">
    <property type="protein sequence ID" value="CAF3556001.1"/>
    <property type="molecule type" value="Genomic_DNA"/>
</dbReference>
<evidence type="ECO:0000313" key="4">
    <source>
        <dbReference type="EMBL" id="CAF3556001.1"/>
    </source>
</evidence>
<feature type="region of interest" description="Disordered" evidence="1">
    <location>
        <begin position="648"/>
        <end position="688"/>
    </location>
</feature>
<feature type="compositionally biased region" description="Gly residues" evidence="1">
    <location>
        <begin position="671"/>
        <end position="682"/>
    </location>
</feature>
<evidence type="ECO:0000259" key="2">
    <source>
        <dbReference type="Pfam" id="PF07484"/>
    </source>
</evidence>
<dbReference type="Proteomes" id="UP000682733">
    <property type="component" value="Unassembled WGS sequence"/>
</dbReference>
<dbReference type="Pfam" id="PF07484">
    <property type="entry name" value="Collar"/>
    <property type="match status" value="1"/>
</dbReference>
<name>A0A8S2CQ28_9BILA</name>
<sequence>MSTIDIDKTKSKYVTSCQQTQLSGTSKIIFTNNTIRNDISPETIFKTELHRRKQYENHLAILNLHKERNSYPSALSSMPQPTIGNDDNDFIKEWNELLNDSRRNLMNKTTEYMENNLIEINGKIESDFEFEANDLSKSTIQASSRSDSPSLGTAIVNTQILTIFKFEGNQVYVYSALSNENENLNSPQKWIFYFVPIMLPESEDWVTAFKSEVRVTLMLGNDEVEEIARKAIIEKYDLSVSQYSKFWTVAPLMIDSLMSYIVKGSNSPVEGVHPHTDKNPNKLSITFRFKCSTEETAKEIVQKIIDSDYEIEIASYFAGFKQVSTNFVSINSDQLKSVISKTIADGGNKNAEYVHRNQGMAYADEIKLDIKFYDQVWSSMDLNPDRLTNEINKMFIYNETETKRHNYSDNYFDYDKQYVQSSGISGSAGLNIFGVTLGGSGSTSSSSGNQLSTTTQSIFSATEIQHIISQEQIDIQWSGEKFIPKSFSVYKMTDLTDHLQTAIIAKQLIADKANGAIIRTVNAIKLPVVSLNSRTMTFTGEIKLYTGNVTSIPKLWLLCDGTSLSRIEYQRLFSVIGTTYGAGDGSTKFNLPDFRGRFPMGVDELKIRVNEATHLGQAGGKAMHQLSVAELPAHKHDKGTLAISANGAHSHTYRDPGHNHGGQTGDSAPQDGGGRGTVSGGGIHDRGRHVHTIAIDKTSISIDMAGSHIHDIIGEMSSVGLGQQFQLISPFQTCNYIIYTG</sequence>
<gene>
    <name evidence="3" type="ORF">OVA965_LOCUS3286</name>
    <name evidence="4" type="ORF">TMI583_LOCUS3285</name>
</gene>
<dbReference type="Gene3D" id="3.90.1340.10">
    <property type="entry name" value="Phage tail collar domain"/>
    <property type="match status" value="1"/>
</dbReference>
<dbReference type="InterPro" id="IPR037053">
    <property type="entry name" value="Phage_tail_collar_dom_sf"/>
</dbReference>
<evidence type="ECO:0000313" key="5">
    <source>
        <dbReference type="Proteomes" id="UP000677228"/>
    </source>
</evidence>
<dbReference type="EMBL" id="CAJNOK010000778">
    <property type="protein sequence ID" value="CAF0774881.1"/>
    <property type="molecule type" value="Genomic_DNA"/>
</dbReference>
<dbReference type="SUPFAM" id="SSF88874">
    <property type="entry name" value="Receptor-binding domain of short tail fibre protein gp12"/>
    <property type="match status" value="1"/>
</dbReference>
<comment type="caution">
    <text evidence="3">The sequence shown here is derived from an EMBL/GenBank/DDBJ whole genome shotgun (WGS) entry which is preliminary data.</text>
</comment>
<organism evidence="3 5">
    <name type="scientific">Didymodactylos carnosus</name>
    <dbReference type="NCBI Taxonomy" id="1234261"/>
    <lineage>
        <taxon>Eukaryota</taxon>
        <taxon>Metazoa</taxon>
        <taxon>Spiralia</taxon>
        <taxon>Gnathifera</taxon>
        <taxon>Rotifera</taxon>
        <taxon>Eurotatoria</taxon>
        <taxon>Bdelloidea</taxon>
        <taxon>Philodinida</taxon>
        <taxon>Philodinidae</taxon>
        <taxon>Didymodactylos</taxon>
    </lineage>
</organism>